<dbReference type="OrthoDB" id="1778624at2"/>
<evidence type="ECO:0000256" key="1">
    <source>
        <dbReference type="ARBA" id="ARBA00008754"/>
    </source>
</evidence>
<dbReference type="GO" id="GO:0019316">
    <property type="term" value="P:D-allose catabolic process"/>
    <property type="evidence" value="ECO:0007669"/>
    <property type="project" value="TreeGrafter"/>
</dbReference>
<dbReference type="EMBL" id="SJPU01000002">
    <property type="protein sequence ID" value="TWU16578.1"/>
    <property type="molecule type" value="Genomic_DNA"/>
</dbReference>
<dbReference type="NCBIfam" id="TIGR01120">
    <property type="entry name" value="rpiB"/>
    <property type="match status" value="1"/>
</dbReference>
<sequence length="187" mass="20191">METKTRTPEQSLRSNLLKVGLASDHRGVHIKARLVQCLTHEGYEVFDAGTDSSDPVDYPDYAKEIAGRIATGELDRGVLICGTGIGMSIAANKFPGVRAAPCYDEVMVEMSRRHNDVNVLCLPGDLIGERPVDDLVLMWLSTDFECGRHGTRVDKICDLESTAHAGRPQSGKALPTSVATPAPSRAS</sequence>
<comment type="caution">
    <text evidence="4">The sequence shown here is derived from an EMBL/GenBank/DDBJ whole genome shotgun (WGS) entry which is preliminary data.</text>
</comment>
<dbReference type="GO" id="GO:0004751">
    <property type="term" value="F:ribose-5-phosphate isomerase activity"/>
    <property type="evidence" value="ECO:0007669"/>
    <property type="project" value="TreeGrafter"/>
</dbReference>
<dbReference type="AlphaFoldDB" id="A0A5C6BXH5"/>
<evidence type="ECO:0000313" key="5">
    <source>
        <dbReference type="Proteomes" id="UP000319908"/>
    </source>
</evidence>
<comment type="similarity">
    <text evidence="1">Belongs to the LacAB/RpiB family.</text>
</comment>
<evidence type="ECO:0000256" key="3">
    <source>
        <dbReference type="SAM" id="MobiDB-lite"/>
    </source>
</evidence>
<evidence type="ECO:0000313" key="4">
    <source>
        <dbReference type="EMBL" id="TWU16578.1"/>
    </source>
</evidence>
<dbReference type="GO" id="GO:0009052">
    <property type="term" value="P:pentose-phosphate shunt, non-oxidative branch"/>
    <property type="evidence" value="ECO:0007669"/>
    <property type="project" value="TreeGrafter"/>
</dbReference>
<dbReference type="EC" id="5.3.1.-" evidence="4"/>
<evidence type="ECO:0000256" key="2">
    <source>
        <dbReference type="ARBA" id="ARBA00023235"/>
    </source>
</evidence>
<dbReference type="Proteomes" id="UP000319908">
    <property type="component" value="Unassembled WGS sequence"/>
</dbReference>
<reference evidence="4 5" key="1">
    <citation type="journal article" date="2020" name="Antonie Van Leeuwenhoek">
        <title>Rhodopirellula heiligendammensis sp. nov., Rhodopirellula pilleata sp. nov., and Rhodopirellula solitaria sp. nov. isolated from natural or artificial marine surfaces in Northern Germany and California, USA, and emended description of the genus Rhodopirellula.</title>
        <authorList>
            <person name="Kallscheuer N."/>
            <person name="Wiegand S."/>
            <person name="Jogler M."/>
            <person name="Boedeker C."/>
            <person name="Peeters S.H."/>
            <person name="Rast P."/>
            <person name="Heuer A."/>
            <person name="Jetten M.S.M."/>
            <person name="Rohde M."/>
            <person name="Jogler C."/>
        </authorList>
    </citation>
    <scope>NUCLEOTIDE SEQUENCE [LARGE SCALE GENOMIC DNA]</scope>
    <source>
        <strain evidence="4 5">Poly21</strain>
    </source>
</reference>
<protein>
    <submittedName>
        <fullName evidence="4">Sugar phosphate isomerase YwlF</fullName>
        <ecNumber evidence="4">5.3.1.-</ecNumber>
    </submittedName>
</protein>
<dbReference type="Pfam" id="PF02502">
    <property type="entry name" value="LacAB_rpiB"/>
    <property type="match status" value="1"/>
</dbReference>
<dbReference type="NCBIfam" id="TIGR00689">
    <property type="entry name" value="rpiB_lacA_lacB"/>
    <property type="match status" value="1"/>
</dbReference>
<name>A0A5C6BXH5_9BACT</name>
<dbReference type="PANTHER" id="PTHR30345">
    <property type="entry name" value="RIBOSE-5-PHOSPHATE ISOMERASE B"/>
    <property type="match status" value="1"/>
</dbReference>
<dbReference type="InterPro" id="IPR036569">
    <property type="entry name" value="RpiB_LacA_LacB_sf"/>
</dbReference>
<feature type="region of interest" description="Disordered" evidence="3">
    <location>
        <begin position="165"/>
        <end position="187"/>
    </location>
</feature>
<proteinExistence type="inferred from homology"/>
<accession>A0A5C6BXH5</accession>
<dbReference type="NCBIfam" id="NF004051">
    <property type="entry name" value="PRK05571.1"/>
    <property type="match status" value="1"/>
</dbReference>
<dbReference type="RefSeq" id="WP_146408195.1">
    <property type="nucleotide sequence ID" value="NZ_SJPU01000002.1"/>
</dbReference>
<dbReference type="InterPro" id="IPR003500">
    <property type="entry name" value="RpiB_LacA_LacB"/>
</dbReference>
<dbReference type="PANTHER" id="PTHR30345:SF0">
    <property type="entry name" value="DNA DAMAGE-REPAIR_TOLERATION PROTEIN DRT102"/>
    <property type="match status" value="1"/>
</dbReference>
<dbReference type="SUPFAM" id="SSF89623">
    <property type="entry name" value="Ribose/Galactose isomerase RpiB/AlsB"/>
    <property type="match status" value="1"/>
</dbReference>
<keyword evidence="2 4" id="KW-0413">Isomerase</keyword>
<keyword evidence="5" id="KW-1185">Reference proteome</keyword>
<dbReference type="InterPro" id="IPR004785">
    <property type="entry name" value="RpiB"/>
</dbReference>
<gene>
    <name evidence="4" type="primary">ywlF</name>
    <name evidence="4" type="ORF">Poly21_37830</name>
</gene>
<dbReference type="Gene3D" id="3.40.1400.10">
    <property type="entry name" value="Sugar-phosphate isomerase, RpiB/LacA/LacB"/>
    <property type="match status" value="1"/>
</dbReference>
<organism evidence="4 5">
    <name type="scientific">Allorhodopirellula heiligendammensis</name>
    <dbReference type="NCBI Taxonomy" id="2714739"/>
    <lineage>
        <taxon>Bacteria</taxon>
        <taxon>Pseudomonadati</taxon>
        <taxon>Planctomycetota</taxon>
        <taxon>Planctomycetia</taxon>
        <taxon>Pirellulales</taxon>
        <taxon>Pirellulaceae</taxon>
        <taxon>Allorhodopirellula</taxon>
    </lineage>
</organism>